<keyword evidence="2" id="KW-0808">Transferase</keyword>
<dbReference type="InterPro" id="IPR003447">
    <property type="entry name" value="FEMABX"/>
</dbReference>
<evidence type="ECO:0000313" key="7">
    <source>
        <dbReference type="EMBL" id="OGC82111.1"/>
    </source>
</evidence>
<comment type="caution">
    <text evidence="7">The sequence shown here is derived from an EMBL/GenBank/DDBJ whole genome shotgun (WGS) entry which is preliminary data.</text>
</comment>
<evidence type="ECO:0000256" key="3">
    <source>
        <dbReference type="ARBA" id="ARBA00022960"/>
    </source>
</evidence>
<keyword evidence="4" id="KW-0573">Peptidoglycan synthesis</keyword>
<proteinExistence type="inferred from homology"/>
<dbReference type="GO" id="GO:0009252">
    <property type="term" value="P:peptidoglycan biosynthetic process"/>
    <property type="evidence" value="ECO:0007669"/>
    <property type="project" value="UniProtKB-KW"/>
</dbReference>
<dbReference type="GO" id="GO:0008360">
    <property type="term" value="P:regulation of cell shape"/>
    <property type="evidence" value="ECO:0007669"/>
    <property type="project" value="UniProtKB-KW"/>
</dbReference>
<evidence type="ECO:0000256" key="5">
    <source>
        <dbReference type="ARBA" id="ARBA00023315"/>
    </source>
</evidence>
<dbReference type="STRING" id="1817814.A2V81_03095"/>
<dbReference type="GO" id="GO:0016755">
    <property type="term" value="F:aminoacyltransferase activity"/>
    <property type="evidence" value="ECO:0007669"/>
    <property type="project" value="InterPro"/>
</dbReference>
<keyword evidence="5" id="KW-0012">Acyltransferase</keyword>
<dbReference type="InterPro" id="IPR016181">
    <property type="entry name" value="Acyl_CoA_acyltransferase"/>
</dbReference>
<sequence>MGNKNFFQSQQWQNFQKTLSGRKTGYIEKDGEKLYWTTIPTVFRHNYLYVNRGPVRSLKPFWPQLLDIANRHRCLYIKVEPPWEKNEPYKEELLKLGFKKTSLATQPDTTLLLDLTQSEHELLKQMKPKGRYNIKIAKKHSVTYQVFTEKEKGSDKALQDFYKMLEETAKRDHFGIHDVEYYRNLLKTLSSQARLFLAYKNNTVVAGILAVFFDDTVTYYYGASANKSRETMATYGLQWHVITTAKSEGYHVYDFLGIAPENAGKNHPWQGVTDFKKKLGGSVYSYAGTYHFILKPFLYFLLNVFKTLLQAKKTFSR</sequence>
<dbReference type="PANTHER" id="PTHR36174">
    <property type="entry name" value="LIPID II:GLYCINE GLYCYLTRANSFERASE"/>
    <property type="match status" value="1"/>
</dbReference>
<evidence type="ECO:0000256" key="1">
    <source>
        <dbReference type="ARBA" id="ARBA00009943"/>
    </source>
</evidence>
<dbReference type="EMBL" id="MEWR01000011">
    <property type="protein sequence ID" value="OGC82111.1"/>
    <property type="molecule type" value="Genomic_DNA"/>
</dbReference>
<accession>A0A1F4XK71</accession>
<gene>
    <name evidence="7" type="ORF">A2V81_03095</name>
</gene>
<evidence type="ECO:0000313" key="8">
    <source>
        <dbReference type="Proteomes" id="UP000177614"/>
    </source>
</evidence>
<dbReference type="PANTHER" id="PTHR36174:SF1">
    <property type="entry name" value="LIPID II:GLYCINE GLYCYLTRANSFERASE"/>
    <property type="match status" value="1"/>
</dbReference>
<dbReference type="SUPFAM" id="SSF55729">
    <property type="entry name" value="Acyl-CoA N-acyltransferases (Nat)"/>
    <property type="match status" value="2"/>
</dbReference>
<dbReference type="Proteomes" id="UP000177614">
    <property type="component" value="Unassembled WGS sequence"/>
</dbReference>
<comment type="similarity">
    <text evidence="1">Belongs to the FemABX family.</text>
</comment>
<reference evidence="7 8" key="1">
    <citation type="journal article" date="2016" name="Nat. Commun.">
        <title>Thousands of microbial genomes shed light on interconnected biogeochemical processes in an aquifer system.</title>
        <authorList>
            <person name="Anantharaman K."/>
            <person name="Brown C.T."/>
            <person name="Hug L.A."/>
            <person name="Sharon I."/>
            <person name="Castelle C.J."/>
            <person name="Probst A.J."/>
            <person name="Thomas B.C."/>
            <person name="Singh A."/>
            <person name="Wilkins M.J."/>
            <person name="Karaoz U."/>
            <person name="Brodie E.L."/>
            <person name="Williams K.H."/>
            <person name="Hubbard S.S."/>
            <person name="Banfield J.F."/>
        </authorList>
    </citation>
    <scope>NUCLEOTIDE SEQUENCE [LARGE SCALE GENOMIC DNA]</scope>
</reference>
<protein>
    <recommendedName>
        <fullName evidence="9">BioF2-like acetyltransferase domain-containing protein</fullName>
    </recommendedName>
</protein>
<dbReference type="Gene3D" id="3.40.630.30">
    <property type="match status" value="2"/>
</dbReference>
<keyword evidence="6" id="KW-0961">Cell wall biogenesis/degradation</keyword>
<keyword evidence="3" id="KW-0133">Cell shape</keyword>
<evidence type="ECO:0000256" key="4">
    <source>
        <dbReference type="ARBA" id="ARBA00022984"/>
    </source>
</evidence>
<organism evidence="7 8">
    <name type="scientific">Candidatus Abawacabacteria bacterium RBG_16_42_10</name>
    <dbReference type="NCBI Taxonomy" id="1817814"/>
    <lineage>
        <taxon>Bacteria</taxon>
        <taxon>Candidatus Abawacaibacteriota</taxon>
    </lineage>
</organism>
<dbReference type="Pfam" id="PF02388">
    <property type="entry name" value="FemAB"/>
    <property type="match status" value="1"/>
</dbReference>
<dbReference type="InterPro" id="IPR050644">
    <property type="entry name" value="PG_Glycine_Bridge_Synth"/>
</dbReference>
<evidence type="ECO:0000256" key="2">
    <source>
        <dbReference type="ARBA" id="ARBA00022679"/>
    </source>
</evidence>
<evidence type="ECO:0000256" key="6">
    <source>
        <dbReference type="ARBA" id="ARBA00023316"/>
    </source>
</evidence>
<dbReference type="GO" id="GO:0071555">
    <property type="term" value="P:cell wall organization"/>
    <property type="evidence" value="ECO:0007669"/>
    <property type="project" value="UniProtKB-KW"/>
</dbReference>
<name>A0A1F4XK71_9BACT</name>
<dbReference type="AlphaFoldDB" id="A0A1F4XK71"/>
<dbReference type="PROSITE" id="PS51191">
    <property type="entry name" value="FEMABX"/>
    <property type="match status" value="1"/>
</dbReference>
<evidence type="ECO:0008006" key="9">
    <source>
        <dbReference type="Google" id="ProtNLM"/>
    </source>
</evidence>